<reference evidence="3" key="1">
    <citation type="journal article" date="2013" name="Genetics">
        <title>The draft genome and transcriptome of Panagrellus redivivus are shaped by the harsh demands of a free-living lifestyle.</title>
        <authorList>
            <person name="Srinivasan J."/>
            <person name="Dillman A.R."/>
            <person name="Macchietto M.G."/>
            <person name="Heikkinen L."/>
            <person name="Lakso M."/>
            <person name="Fracchia K.M."/>
            <person name="Antoshechkin I."/>
            <person name="Mortazavi A."/>
            <person name="Wong G."/>
            <person name="Sternberg P.W."/>
        </authorList>
    </citation>
    <scope>NUCLEOTIDE SEQUENCE [LARGE SCALE GENOMIC DNA]</scope>
    <source>
        <strain evidence="3">MT8872</strain>
    </source>
</reference>
<dbReference type="PANTHER" id="PTHR46560">
    <property type="entry name" value="CYPHER, ISOFORM B"/>
    <property type="match status" value="1"/>
</dbReference>
<dbReference type="SMART" id="SM00241">
    <property type="entry name" value="ZP"/>
    <property type="match status" value="1"/>
</dbReference>
<dbReference type="PROSITE" id="PS51034">
    <property type="entry name" value="ZP_2"/>
    <property type="match status" value="1"/>
</dbReference>
<dbReference type="AlphaFoldDB" id="A0A7E4VVZ3"/>
<evidence type="ECO:0000256" key="1">
    <source>
        <dbReference type="SAM" id="Phobius"/>
    </source>
</evidence>
<sequence length="427" mass="47188">MAGNCDGCSFQMSSSSLRTGEDYRHVPKVHQIDDLWGSMTRDSRHFRVPVAIWLLVLAFIGKSPGLDAARLLDTSVSCDQDNFVLAINFDSTFRGIVYSEEGFPNCVYVNGSMLPQKSYTLKIPLDGCDTHRNNEGNLENAIIVQDNAAYLQSTDKKYLLTCIPSANDHSSDNMLTVDFGGVTVENRHTTTEVISATLPPNALMPAANLKYHVEIRAGHDGDARPLTSPLSIGDPISYIVRLEKPIAESQIGRCWATDAKSNLDLSDDHGCTIQHQGRIWMNFERSETSKELIFTNKIRAWAFPTSNEVNIYCNLRVCMSRACTFTNCSDSGPKRHRRHRYGHAVSDIEEFATVSTKIRIQRSAERASVNQTAPLIALSEPQTAVCLTLVHLGLIAGCVFATLIIAVLVVFVLLPIRKNQPSGSAIR</sequence>
<dbReference type="WBParaSite" id="Pan_g3748.t1">
    <property type="protein sequence ID" value="Pan_g3748.t1"/>
    <property type="gene ID" value="Pan_g3748"/>
</dbReference>
<evidence type="ECO:0000313" key="4">
    <source>
        <dbReference type="WBParaSite" id="Pan_g3748.t1"/>
    </source>
</evidence>
<reference evidence="4" key="2">
    <citation type="submission" date="2020-10" db="UniProtKB">
        <authorList>
            <consortium name="WormBaseParasite"/>
        </authorList>
    </citation>
    <scope>IDENTIFICATION</scope>
</reference>
<dbReference type="Proteomes" id="UP000492821">
    <property type="component" value="Unassembled WGS sequence"/>
</dbReference>
<organism evidence="3 4">
    <name type="scientific">Panagrellus redivivus</name>
    <name type="common">Microworm</name>
    <dbReference type="NCBI Taxonomy" id="6233"/>
    <lineage>
        <taxon>Eukaryota</taxon>
        <taxon>Metazoa</taxon>
        <taxon>Ecdysozoa</taxon>
        <taxon>Nematoda</taxon>
        <taxon>Chromadorea</taxon>
        <taxon>Rhabditida</taxon>
        <taxon>Tylenchina</taxon>
        <taxon>Panagrolaimomorpha</taxon>
        <taxon>Panagrolaimoidea</taxon>
        <taxon>Panagrolaimidae</taxon>
        <taxon>Panagrellus</taxon>
    </lineage>
</organism>
<feature type="transmembrane region" description="Helical" evidence="1">
    <location>
        <begin position="389"/>
        <end position="414"/>
    </location>
</feature>
<dbReference type="InterPro" id="IPR001507">
    <property type="entry name" value="ZP_dom"/>
</dbReference>
<evidence type="ECO:0000259" key="2">
    <source>
        <dbReference type="PROSITE" id="PS51034"/>
    </source>
</evidence>
<name>A0A7E4VVZ3_PANRE</name>
<accession>A0A7E4VVZ3</accession>
<evidence type="ECO:0000313" key="3">
    <source>
        <dbReference type="Proteomes" id="UP000492821"/>
    </source>
</evidence>
<keyword evidence="1" id="KW-0812">Transmembrane</keyword>
<protein>
    <submittedName>
        <fullName evidence="4">ZP domain-containing protein</fullName>
    </submittedName>
</protein>
<keyword evidence="1" id="KW-0472">Membrane</keyword>
<proteinExistence type="predicted"/>
<keyword evidence="1" id="KW-1133">Transmembrane helix</keyword>
<dbReference type="InterPro" id="IPR042235">
    <property type="entry name" value="ZP-C_dom"/>
</dbReference>
<feature type="domain" description="ZP" evidence="2">
    <location>
        <begin position="77"/>
        <end position="335"/>
    </location>
</feature>
<dbReference type="Gene3D" id="2.60.40.4100">
    <property type="entry name" value="Zona pellucida, ZP-C domain"/>
    <property type="match status" value="1"/>
</dbReference>
<keyword evidence="3" id="KW-1185">Reference proteome</keyword>
<dbReference type="PANTHER" id="PTHR46560:SF5">
    <property type="entry name" value="CYPHER, ISOFORM B"/>
    <property type="match status" value="1"/>
</dbReference>